<dbReference type="InterPro" id="IPR027368">
    <property type="entry name" value="MnmE_dom2"/>
</dbReference>
<dbReference type="PANTHER" id="PTHR42714:SF2">
    <property type="entry name" value="TRNA MODIFICATION GTPASE GTPBP3, MITOCHONDRIAL"/>
    <property type="match status" value="1"/>
</dbReference>
<dbReference type="InterPro" id="IPR027417">
    <property type="entry name" value="P-loop_NTPase"/>
</dbReference>
<dbReference type="FunFam" id="3.40.50.300:FF:000494">
    <property type="entry name" value="tRNA modification GTPase MnmE"/>
    <property type="match status" value="1"/>
</dbReference>
<gene>
    <name evidence="10" type="primary">mnmE</name>
    <name evidence="10" type="synonym">trmE</name>
    <name evidence="13" type="ORF">SAMN05444406_12122</name>
</gene>
<dbReference type="FunFam" id="3.30.1360.120:FF:000003">
    <property type="entry name" value="tRNA modification GTPase MnmE"/>
    <property type="match status" value="1"/>
</dbReference>
<feature type="binding site" evidence="10">
    <location>
        <position position="459"/>
    </location>
    <ligand>
        <name>(6S)-5-formyl-5,6,7,8-tetrahydrofolate</name>
        <dbReference type="ChEBI" id="CHEBI:57457"/>
    </ligand>
</feature>
<evidence type="ECO:0000256" key="11">
    <source>
        <dbReference type="RuleBase" id="RU003313"/>
    </source>
</evidence>
<feature type="binding site" evidence="10">
    <location>
        <position position="238"/>
    </location>
    <ligand>
        <name>Mg(2+)</name>
        <dbReference type="ChEBI" id="CHEBI:18420"/>
    </ligand>
</feature>
<evidence type="ECO:0000256" key="9">
    <source>
        <dbReference type="ARBA" id="ARBA00023134"/>
    </source>
</evidence>
<dbReference type="PRINTS" id="PR00326">
    <property type="entry name" value="GTP1OBG"/>
</dbReference>
<keyword evidence="2 10" id="KW-0963">Cytoplasm</keyword>
<comment type="function">
    <text evidence="10">Exhibits a very high intrinsic GTPase hydrolysis rate. Involved in the addition of a carboxymethylaminomethyl (cmnm) group at the wobble position (U34) of certain tRNAs, forming tRNA-cmnm(5)s(2)U34.</text>
</comment>
<dbReference type="GO" id="GO:0005525">
    <property type="term" value="F:GTP binding"/>
    <property type="evidence" value="ECO:0007669"/>
    <property type="project" value="UniProtKB-UniRule"/>
</dbReference>
<dbReference type="CDD" id="cd14858">
    <property type="entry name" value="TrmE_N"/>
    <property type="match status" value="1"/>
</dbReference>
<feature type="binding site" evidence="10">
    <location>
        <begin position="278"/>
        <end position="281"/>
    </location>
    <ligand>
        <name>GTP</name>
        <dbReference type="ChEBI" id="CHEBI:37565"/>
    </ligand>
</feature>
<dbReference type="Pfam" id="PF12631">
    <property type="entry name" value="MnmE_helical"/>
    <property type="match status" value="1"/>
</dbReference>
<evidence type="ECO:0000256" key="3">
    <source>
        <dbReference type="ARBA" id="ARBA00022694"/>
    </source>
</evidence>
<dbReference type="NCBIfam" id="TIGR00450">
    <property type="entry name" value="mnmE_trmE_thdF"/>
    <property type="match status" value="1"/>
</dbReference>
<dbReference type="InterPro" id="IPR027266">
    <property type="entry name" value="TrmE/GcvT-like"/>
</dbReference>
<protein>
    <recommendedName>
        <fullName evidence="10">tRNA modification GTPase MnmE</fullName>
        <ecNumber evidence="10">3.6.-.-</ecNumber>
    </recommendedName>
</protein>
<dbReference type="PANTHER" id="PTHR42714">
    <property type="entry name" value="TRNA MODIFICATION GTPASE GTPBP3"/>
    <property type="match status" value="1"/>
</dbReference>
<evidence type="ECO:0000256" key="8">
    <source>
        <dbReference type="ARBA" id="ARBA00022958"/>
    </source>
</evidence>
<dbReference type="Pfam" id="PF10396">
    <property type="entry name" value="TrmE_N"/>
    <property type="match status" value="1"/>
</dbReference>
<dbReference type="CDD" id="cd04164">
    <property type="entry name" value="trmE"/>
    <property type="match status" value="1"/>
</dbReference>
<dbReference type="PROSITE" id="PS51709">
    <property type="entry name" value="G_TRME"/>
    <property type="match status" value="1"/>
</dbReference>
<dbReference type="EC" id="3.6.-.-" evidence="10"/>
<dbReference type="Gene3D" id="1.20.120.430">
    <property type="entry name" value="tRNA modification GTPase MnmE domain 2"/>
    <property type="match status" value="1"/>
</dbReference>
<dbReference type="NCBIfam" id="NF003661">
    <property type="entry name" value="PRK05291.1-3"/>
    <property type="match status" value="1"/>
</dbReference>
<comment type="cofactor">
    <cofactor evidence="10">
        <name>K(+)</name>
        <dbReference type="ChEBI" id="CHEBI:29103"/>
    </cofactor>
    <text evidence="10">Binds 1 potassium ion per subunit.</text>
</comment>
<dbReference type="InterPro" id="IPR005225">
    <property type="entry name" value="Small_GTP-bd"/>
</dbReference>
<feature type="binding site" evidence="10">
    <location>
        <position position="128"/>
    </location>
    <ligand>
        <name>(6S)-5-formyl-5,6,7,8-tetrahydrofolate</name>
        <dbReference type="ChEBI" id="CHEBI:57457"/>
    </ligand>
</feature>
<keyword evidence="3 10" id="KW-0819">tRNA processing</keyword>
<feature type="binding site" evidence="10">
    <location>
        <position position="259"/>
    </location>
    <ligand>
        <name>Mg(2+)</name>
        <dbReference type="ChEBI" id="CHEBI:18420"/>
    </ligand>
</feature>
<keyword evidence="7 10" id="KW-0460">Magnesium</keyword>
<dbReference type="InterPro" id="IPR018948">
    <property type="entry name" value="GTP-bd_TrmE_N"/>
</dbReference>
<keyword evidence="4 10" id="KW-0479">Metal-binding</keyword>
<proteinExistence type="inferred from homology"/>
<dbReference type="SUPFAM" id="SSF116878">
    <property type="entry name" value="TrmE connector domain"/>
    <property type="match status" value="1"/>
</dbReference>
<dbReference type="InterPro" id="IPR006073">
    <property type="entry name" value="GTP-bd"/>
</dbReference>
<keyword evidence="5 10" id="KW-0547">Nucleotide-binding</keyword>
<organism evidence="13 14">
    <name type="scientific">Caldicoprobacter faecalis</name>
    <dbReference type="NCBI Taxonomy" id="937334"/>
    <lineage>
        <taxon>Bacteria</taxon>
        <taxon>Bacillati</taxon>
        <taxon>Bacillota</taxon>
        <taxon>Clostridia</taxon>
        <taxon>Caldicoprobacterales</taxon>
        <taxon>Caldicoprobacteraceae</taxon>
        <taxon>Caldicoprobacter</taxon>
    </lineage>
</organism>
<keyword evidence="6 10" id="KW-0378">Hydrolase</keyword>
<comment type="similarity">
    <text evidence="1 10 11">Belongs to the TRAFAC class TrmE-Era-EngA-EngB-Septin-like GTPase superfamily. TrmE GTPase family.</text>
</comment>
<dbReference type="GO" id="GO:0046872">
    <property type="term" value="F:metal ion binding"/>
    <property type="evidence" value="ECO:0007669"/>
    <property type="project" value="UniProtKB-KW"/>
</dbReference>
<evidence type="ECO:0000259" key="12">
    <source>
        <dbReference type="PROSITE" id="PS51709"/>
    </source>
</evidence>
<feature type="binding site" evidence="10">
    <location>
        <position position="253"/>
    </location>
    <ligand>
        <name>K(+)</name>
        <dbReference type="ChEBI" id="CHEBI:29103"/>
    </ligand>
</feature>
<dbReference type="Proteomes" id="UP000198577">
    <property type="component" value="Unassembled WGS sequence"/>
</dbReference>
<dbReference type="AlphaFoldDB" id="A0A1I5X1Y8"/>
<dbReference type="Gene3D" id="3.40.50.300">
    <property type="entry name" value="P-loop containing nucleotide triphosphate hydrolases"/>
    <property type="match status" value="1"/>
</dbReference>
<comment type="subunit">
    <text evidence="10">Homodimer. Heterotetramer of two MnmE and two MnmG subunits.</text>
</comment>
<dbReference type="NCBIfam" id="TIGR00231">
    <property type="entry name" value="small_GTP"/>
    <property type="match status" value="1"/>
</dbReference>
<feature type="domain" description="TrmE-type G" evidence="12">
    <location>
        <begin position="224"/>
        <end position="380"/>
    </location>
</feature>
<dbReference type="InterPro" id="IPR031168">
    <property type="entry name" value="G_TrmE"/>
</dbReference>
<evidence type="ECO:0000256" key="10">
    <source>
        <dbReference type="HAMAP-Rule" id="MF_00379"/>
    </source>
</evidence>
<dbReference type="Pfam" id="PF01926">
    <property type="entry name" value="MMR_HSR1"/>
    <property type="match status" value="1"/>
</dbReference>
<dbReference type="EMBL" id="FOXR01000021">
    <property type="protein sequence ID" value="SFQ25934.1"/>
    <property type="molecule type" value="Genomic_DNA"/>
</dbReference>
<evidence type="ECO:0000256" key="5">
    <source>
        <dbReference type="ARBA" id="ARBA00022741"/>
    </source>
</evidence>
<keyword evidence="8 10" id="KW-0630">Potassium</keyword>
<feature type="binding site" evidence="10">
    <location>
        <position position="258"/>
    </location>
    <ligand>
        <name>K(+)</name>
        <dbReference type="ChEBI" id="CHEBI:29103"/>
    </ligand>
</feature>
<evidence type="ECO:0000313" key="14">
    <source>
        <dbReference type="Proteomes" id="UP000198577"/>
    </source>
</evidence>
<evidence type="ECO:0000313" key="13">
    <source>
        <dbReference type="EMBL" id="SFQ25934.1"/>
    </source>
</evidence>
<comment type="subcellular location">
    <subcellularLocation>
        <location evidence="10">Cytoplasm</location>
    </subcellularLocation>
</comment>
<dbReference type="InterPro" id="IPR004520">
    <property type="entry name" value="GTPase_MnmE"/>
</dbReference>
<name>A0A1I5X1Y8_9FIRM</name>
<dbReference type="SUPFAM" id="SSF52540">
    <property type="entry name" value="P-loop containing nucleoside triphosphate hydrolases"/>
    <property type="match status" value="1"/>
</dbReference>
<feature type="binding site" evidence="10">
    <location>
        <position position="89"/>
    </location>
    <ligand>
        <name>(6S)-5-formyl-5,6,7,8-tetrahydrofolate</name>
        <dbReference type="ChEBI" id="CHEBI:57457"/>
    </ligand>
</feature>
<feature type="binding site" evidence="10">
    <location>
        <position position="234"/>
    </location>
    <ligand>
        <name>K(+)</name>
        <dbReference type="ChEBI" id="CHEBI:29103"/>
    </ligand>
</feature>
<evidence type="ECO:0000256" key="4">
    <source>
        <dbReference type="ARBA" id="ARBA00022723"/>
    </source>
</evidence>
<comment type="caution">
    <text evidence="10">Lacks conserved residue(s) required for the propagation of feature annotation.</text>
</comment>
<dbReference type="InterPro" id="IPR025867">
    <property type="entry name" value="MnmE_helical"/>
</dbReference>
<feature type="binding site" evidence="10">
    <location>
        <begin position="253"/>
        <end position="259"/>
    </location>
    <ligand>
        <name>GTP</name>
        <dbReference type="ChEBI" id="CHEBI:37565"/>
    </ligand>
</feature>
<dbReference type="GO" id="GO:0030488">
    <property type="term" value="P:tRNA methylation"/>
    <property type="evidence" value="ECO:0007669"/>
    <property type="project" value="TreeGrafter"/>
</dbReference>
<dbReference type="GO" id="GO:0005829">
    <property type="term" value="C:cytosol"/>
    <property type="evidence" value="ECO:0007669"/>
    <property type="project" value="TreeGrafter"/>
</dbReference>
<dbReference type="HAMAP" id="MF_00379">
    <property type="entry name" value="GTPase_MnmE"/>
    <property type="match status" value="1"/>
</dbReference>
<feature type="binding site" evidence="10">
    <location>
        <position position="25"/>
    </location>
    <ligand>
        <name>(6S)-5-formyl-5,6,7,8-tetrahydrofolate</name>
        <dbReference type="ChEBI" id="CHEBI:57457"/>
    </ligand>
</feature>
<accession>A0A1I5X1Y8</accession>
<evidence type="ECO:0000256" key="1">
    <source>
        <dbReference type="ARBA" id="ARBA00011043"/>
    </source>
</evidence>
<feature type="binding site" evidence="10">
    <location>
        <begin position="234"/>
        <end position="239"/>
    </location>
    <ligand>
        <name>GTP</name>
        <dbReference type="ChEBI" id="CHEBI:37565"/>
    </ligand>
</feature>
<reference evidence="13 14" key="1">
    <citation type="submission" date="2016-10" db="EMBL/GenBank/DDBJ databases">
        <authorList>
            <person name="de Groot N.N."/>
        </authorList>
    </citation>
    <scope>NUCLEOTIDE SEQUENCE [LARGE SCALE GENOMIC DNA]</scope>
    <source>
        <strain evidence="13 14">DSM 20678</strain>
    </source>
</reference>
<dbReference type="GO" id="GO:0003924">
    <property type="term" value="F:GTPase activity"/>
    <property type="evidence" value="ECO:0007669"/>
    <property type="project" value="UniProtKB-UniRule"/>
</dbReference>
<keyword evidence="14" id="KW-1185">Reference proteome</keyword>
<evidence type="ECO:0000256" key="6">
    <source>
        <dbReference type="ARBA" id="ARBA00022801"/>
    </source>
</evidence>
<sequence>MAMALEDTIAAISTPIGVGGIGIVRMSGGKSQDILRKMFRTKSGRLPADFENRRFYYGHIVDGDGRIIDEVLVVVMKAPHSYTKEDIVEIHCHGGIIPLRQILRLAIEYGARLAEPGEFTKRAFLNGRIDLAQAEGIMELIYSKTEAQARASVQHMEGALSEKIRRIRGKLLDIMAHIEVTIDYPEEDIEEVPVEDYLQRLNDAVKEIDYLLSTAEQGKIIRQGVKVVIVGKPNVGKSSLLNALLRENRAIVTDIPGTTRDVIEESLSINGLLVRILDTAGIRETTDVVEGLGVERSRKSIEDADLVLWVLDASRPFDDEDRRIMAEIASKRVIVVLNKTDKPIVLDLKDIELDAPVIHTSMVLNKGIEDIEKCIYDTVMEGKVEANDGVLITNLRHQEVLLRAKEHVVEALRALESGVPVDLVSIDIRSACDALGMITGETVTEDLIDKIFSEFCVGK</sequence>
<dbReference type="Gene3D" id="3.30.1360.120">
    <property type="entry name" value="Probable tRNA modification gtpase trme, domain 1"/>
    <property type="match status" value="1"/>
</dbReference>
<feature type="binding site" evidence="10">
    <location>
        <position position="255"/>
    </location>
    <ligand>
        <name>K(+)</name>
        <dbReference type="ChEBI" id="CHEBI:29103"/>
    </ligand>
</feature>
<dbReference type="GO" id="GO:0002098">
    <property type="term" value="P:tRNA wobble uridine modification"/>
    <property type="evidence" value="ECO:0007669"/>
    <property type="project" value="TreeGrafter"/>
</dbReference>
<evidence type="ECO:0000256" key="2">
    <source>
        <dbReference type="ARBA" id="ARBA00022490"/>
    </source>
</evidence>
<dbReference type="STRING" id="937334.SAMN05444406_12122"/>
<keyword evidence="9 10" id="KW-0342">GTP-binding</keyword>
<dbReference type="GO" id="GO:0042802">
    <property type="term" value="F:identical protein binding"/>
    <property type="evidence" value="ECO:0007669"/>
    <property type="project" value="UniProtKB-ARBA"/>
</dbReference>
<evidence type="ECO:0000256" key="7">
    <source>
        <dbReference type="ARBA" id="ARBA00022842"/>
    </source>
</evidence>